<evidence type="ECO:0000313" key="3">
    <source>
        <dbReference type="Proteomes" id="UP001595847"/>
    </source>
</evidence>
<keyword evidence="3" id="KW-1185">Reference proteome</keyword>
<name>A0ABV8FTE0_9ACTN</name>
<feature type="transmembrane region" description="Helical" evidence="1">
    <location>
        <begin position="27"/>
        <end position="49"/>
    </location>
</feature>
<gene>
    <name evidence="2" type="ORF">ACFOVU_25880</name>
</gene>
<protein>
    <submittedName>
        <fullName evidence="2">Uncharacterized protein</fullName>
    </submittedName>
</protein>
<dbReference type="EMBL" id="JBHSBH010000015">
    <property type="protein sequence ID" value="MFC3999367.1"/>
    <property type="molecule type" value="Genomic_DNA"/>
</dbReference>
<accession>A0ABV8FTE0</accession>
<proteinExistence type="predicted"/>
<feature type="transmembrane region" description="Helical" evidence="1">
    <location>
        <begin position="69"/>
        <end position="87"/>
    </location>
</feature>
<keyword evidence="1" id="KW-0472">Membrane</keyword>
<reference evidence="3" key="1">
    <citation type="journal article" date="2019" name="Int. J. Syst. Evol. Microbiol.">
        <title>The Global Catalogue of Microorganisms (GCM) 10K type strain sequencing project: providing services to taxonomists for standard genome sequencing and annotation.</title>
        <authorList>
            <consortium name="The Broad Institute Genomics Platform"/>
            <consortium name="The Broad Institute Genome Sequencing Center for Infectious Disease"/>
            <person name="Wu L."/>
            <person name="Ma J."/>
        </authorList>
    </citation>
    <scope>NUCLEOTIDE SEQUENCE [LARGE SCALE GENOMIC DNA]</scope>
    <source>
        <strain evidence="3">TBRC 1826</strain>
    </source>
</reference>
<keyword evidence="1" id="KW-1133">Transmembrane helix</keyword>
<comment type="caution">
    <text evidence="2">The sequence shown here is derived from an EMBL/GenBank/DDBJ whole genome shotgun (WGS) entry which is preliminary data.</text>
</comment>
<dbReference type="Proteomes" id="UP001595847">
    <property type="component" value="Unassembled WGS sequence"/>
</dbReference>
<evidence type="ECO:0000256" key="1">
    <source>
        <dbReference type="SAM" id="Phobius"/>
    </source>
</evidence>
<sequence>MSDAPHSGGADGAPASPRARVAAVLEALFKVLLLTMFALGTVTVLVQAAGLVAVSPAVVTGVSATLDPYTFGVAAALGVVTLLLAYAKGWSSAE</sequence>
<dbReference type="RefSeq" id="WP_378537763.1">
    <property type="nucleotide sequence ID" value="NZ_JBHSBH010000015.1"/>
</dbReference>
<evidence type="ECO:0000313" key="2">
    <source>
        <dbReference type="EMBL" id="MFC3999367.1"/>
    </source>
</evidence>
<organism evidence="2 3">
    <name type="scientific">Nocardiopsis sediminis</name>
    <dbReference type="NCBI Taxonomy" id="1778267"/>
    <lineage>
        <taxon>Bacteria</taxon>
        <taxon>Bacillati</taxon>
        <taxon>Actinomycetota</taxon>
        <taxon>Actinomycetes</taxon>
        <taxon>Streptosporangiales</taxon>
        <taxon>Nocardiopsidaceae</taxon>
        <taxon>Nocardiopsis</taxon>
    </lineage>
</organism>
<keyword evidence="1" id="KW-0812">Transmembrane</keyword>